<sequence length="242" mass="25492">MTVLLLAGTQDAAVLADALLVAQVTAVASLARPMPRAMPLALPTRIGGFGDADGFATYLRAAGITKVLDATHPFATRMTARSLAVCRTLGLPYLCLARVPWVAGPGDDWRHVATEAEAATLIPPGSTVFLGTEHLTLDRFATLAGRRVICRVMDPPTAPFPFDGGEFLIGRPPFSVAQERDLFAALGVGWMVVRNAGGEASRTKLTAARDLGIPVVMIRRPPQPDAPVTDDMAAAVAWAAGR</sequence>
<dbReference type="STRING" id="245187.SAMN04488003_10519"/>
<dbReference type="PANTHER" id="PTHR36925:SF1">
    <property type="entry name" value="COBALT-PRECORRIN-6A REDUCTASE"/>
    <property type="match status" value="1"/>
</dbReference>
<dbReference type="GO" id="GO:0016994">
    <property type="term" value="F:precorrin-6A reductase activity"/>
    <property type="evidence" value="ECO:0007669"/>
    <property type="project" value="InterPro"/>
</dbReference>
<dbReference type="AlphaFoldDB" id="A0A1H8BEU1"/>
<evidence type="ECO:0000313" key="4">
    <source>
        <dbReference type="EMBL" id="SEM81343.1"/>
    </source>
</evidence>
<dbReference type="EMBL" id="FOCI01000005">
    <property type="protein sequence ID" value="SEM81343.1"/>
    <property type="molecule type" value="Genomic_DNA"/>
</dbReference>
<accession>A0A1H8BEU1</accession>
<reference evidence="4 5" key="1">
    <citation type="submission" date="2016-10" db="EMBL/GenBank/DDBJ databases">
        <authorList>
            <person name="de Groot N.N."/>
        </authorList>
    </citation>
    <scope>NUCLEOTIDE SEQUENCE [LARGE SCALE GENOMIC DNA]</scope>
    <source>
        <strain evidence="4 5">DSM 16213</strain>
    </source>
</reference>
<dbReference type="UniPathway" id="UPA00148"/>
<evidence type="ECO:0000256" key="1">
    <source>
        <dbReference type="ARBA" id="ARBA00004953"/>
    </source>
</evidence>
<dbReference type="InterPro" id="IPR003723">
    <property type="entry name" value="Precorrin-6x_reduct"/>
</dbReference>
<protein>
    <submittedName>
        <fullName evidence="4">Precorrin-6A/cobalt-precorrin-6A reductase</fullName>
    </submittedName>
</protein>
<keyword evidence="5" id="KW-1185">Reference proteome</keyword>
<dbReference type="PROSITE" id="PS51014">
    <property type="entry name" value="COBK_CBIJ"/>
    <property type="match status" value="1"/>
</dbReference>
<dbReference type="Pfam" id="PF02571">
    <property type="entry name" value="CbiJ"/>
    <property type="match status" value="1"/>
</dbReference>
<organism evidence="4 5">
    <name type="scientific">Loktanella fryxellensis</name>
    <dbReference type="NCBI Taxonomy" id="245187"/>
    <lineage>
        <taxon>Bacteria</taxon>
        <taxon>Pseudomonadati</taxon>
        <taxon>Pseudomonadota</taxon>
        <taxon>Alphaproteobacteria</taxon>
        <taxon>Rhodobacterales</taxon>
        <taxon>Roseobacteraceae</taxon>
        <taxon>Loktanella</taxon>
    </lineage>
</organism>
<comment type="pathway">
    <text evidence="1">Cofactor biosynthesis; adenosylcobalamin biosynthesis.</text>
</comment>
<dbReference type="RefSeq" id="WP_089899820.1">
    <property type="nucleotide sequence ID" value="NZ_FOCI01000005.1"/>
</dbReference>
<dbReference type="PANTHER" id="PTHR36925">
    <property type="entry name" value="COBALT-PRECORRIN-6A REDUCTASE"/>
    <property type="match status" value="1"/>
</dbReference>
<evidence type="ECO:0000256" key="2">
    <source>
        <dbReference type="ARBA" id="ARBA00022573"/>
    </source>
</evidence>
<evidence type="ECO:0000256" key="3">
    <source>
        <dbReference type="ARBA" id="ARBA00023002"/>
    </source>
</evidence>
<dbReference type="GO" id="GO:0009236">
    <property type="term" value="P:cobalamin biosynthetic process"/>
    <property type="evidence" value="ECO:0007669"/>
    <property type="project" value="UniProtKB-UniPathway"/>
</dbReference>
<keyword evidence="2" id="KW-0169">Cobalamin biosynthesis</keyword>
<keyword evidence="3" id="KW-0560">Oxidoreductase</keyword>
<evidence type="ECO:0000313" key="5">
    <source>
        <dbReference type="Proteomes" id="UP000199585"/>
    </source>
</evidence>
<proteinExistence type="predicted"/>
<dbReference type="OrthoDB" id="5183775at2"/>
<dbReference type="Proteomes" id="UP000199585">
    <property type="component" value="Unassembled WGS sequence"/>
</dbReference>
<name>A0A1H8BEU1_9RHOB</name>
<gene>
    <name evidence="4" type="ORF">SAMN04488003_10519</name>
</gene>